<name>A0A271J2J6_9BACT</name>
<organism evidence="2 3">
    <name type="scientific">Rubrivirga marina</name>
    <dbReference type="NCBI Taxonomy" id="1196024"/>
    <lineage>
        <taxon>Bacteria</taxon>
        <taxon>Pseudomonadati</taxon>
        <taxon>Rhodothermota</taxon>
        <taxon>Rhodothermia</taxon>
        <taxon>Rhodothermales</taxon>
        <taxon>Rubricoccaceae</taxon>
        <taxon>Rubrivirga</taxon>
    </lineage>
</organism>
<evidence type="ECO:0008006" key="4">
    <source>
        <dbReference type="Google" id="ProtNLM"/>
    </source>
</evidence>
<dbReference type="EMBL" id="MQWD01000001">
    <property type="protein sequence ID" value="PAP77185.1"/>
    <property type="molecule type" value="Genomic_DNA"/>
</dbReference>
<dbReference type="RefSeq" id="WP_095510851.1">
    <property type="nucleotide sequence ID" value="NZ_MQWD01000001.1"/>
</dbReference>
<dbReference type="AlphaFoldDB" id="A0A271J2J6"/>
<comment type="caution">
    <text evidence="2">The sequence shown here is derived from an EMBL/GenBank/DDBJ whole genome shotgun (WGS) entry which is preliminary data.</text>
</comment>
<keyword evidence="3" id="KW-1185">Reference proteome</keyword>
<reference evidence="2 3" key="1">
    <citation type="submission" date="2016-11" db="EMBL/GenBank/DDBJ databases">
        <title>Study of marine rhodopsin-containing bacteria.</title>
        <authorList>
            <person name="Yoshizawa S."/>
            <person name="Kumagai Y."/>
            <person name="Kogure K."/>
        </authorList>
    </citation>
    <scope>NUCLEOTIDE SEQUENCE [LARGE SCALE GENOMIC DNA]</scope>
    <source>
        <strain evidence="2 3">SAORIC-28</strain>
    </source>
</reference>
<sequence>MRLALLPALVLVVAGGALAQPLAFGSADDPLELGTALRPDDRILVGALFGPAYLPDDWRAAARLDLEANLGRLSVGVGQTIHSGDGGLYGPEDDELYDLARAIRYVRWNATTGDRTYARLGPTNRVSLGVGALVSRYRTTTAWDERAIGAEAAIERGGLRVAGFADDVLRLDGVVGGEVGVRTGARLGPVRDLSLTVGGVHDLGRSGLSGDSSLTGVEVTLKGAYGGLGPILVRPFLTHAQYLGRGGTVGAGAEVGASNIGDAARARLRAGVFVSSAGFVPGHVGPFYAVSNGDERIVDDRTFFSATTPDALAGTPLDSLSAGVDVVLDGRVVAFGRAEILGHFRRHIGDERASGFGVRVAGRLPNDGRVEFGLERQDFRGVFDLIQDLGAVNALVLDIRVPVGNRGLVFVRSRYGYRLLTADDGGAYADGPRRFLVERRFEPLVGLRFGG</sequence>
<keyword evidence="1" id="KW-0732">Signal</keyword>
<evidence type="ECO:0000256" key="1">
    <source>
        <dbReference type="SAM" id="SignalP"/>
    </source>
</evidence>
<proteinExistence type="predicted"/>
<protein>
    <recommendedName>
        <fullName evidence="4">Bacterial surface antigen (D15) domain-containing protein</fullName>
    </recommendedName>
</protein>
<dbReference type="OrthoDB" id="1522978at2"/>
<accession>A0A271J2J6</accession>
<feature type="chain" id="PRO_5012990012" description="Bacterial surface antigen (D15) domain-containing protein" evidence="1">
    <location>
        <begin position="20"/>
        <end position="451"/>
    </location>
</feature>
<evidence type="ECO:0000313" key="3">
    <source>
        <dbReference type="Proteomes" id="UP000216339"/>
    </source>
</evidence>
<evidence type="ECO:0000313" key="2">
    <source>
        <dbReference type="EMBL" id="PAP77185.1"/>
    </source>
</evidence>
<gene>
    <name evidence="2" type="ORF">BSZ37_12470</name>
</gene>
<dbReference type="Proteomes" id="UP000216339">
    <property type="component" value="Unassembled WGS sequence"/>
</dbReference>
<feature type="signal peptide" evidence="1">
    <location>
        <begin position="1"/>
        <end position="19"/>
    </location>
</feature>